<dbReference type="InterPro" id="IPR036567">
    <property type="entry name" value="RHF-like"/>
</dbReference>
<dbReference type="Gene3D" id="3.30.160.100">
    <property type="entry name" value="Ribosome hibernation promotion factor-like"/>
    <property type="match status" value="1"/>
</dbReference>
<dbReference type="GO" id="GO:0022627">
    <property type="term" value="C:cytosolic small ribosomal subunit"/>
    <property type="evidence" value="ECO:0007669"/>
    <property type="project" value="TreeGrafter"/>
</dbReference>
<dbReference type="HAMAP" id="MF_00839">
    <property type="entry name" value="HPF"/>
    <property type="match status" value="1"/>
</dbReference>
<reference evidence="5 6" key="1">
    <citation type="submission" date="2012-01" db="EMBL/GenBank/DDBJ databases">
        <title>The Genome Sequence of Helcococcus kunzii ATCC 51366.</title>
        <authorList>
            <consortium name="The Broad Institute Genome Sequencing Platform"/>
            <person name="Earl A."/>
            <person name="Ward D."/>
            <person name="Feldgarden M."/>
            <person name="Gevers D."/>
            <person name="Huys G."/>
            <person name="Young S.K."/>
            <person name="Zeng Q."/>
            <person name="Gargeya S."/>
            <person name="Fitzgerald M."/>
            <person name="Haas B."/>
            <person name="Abouelleil A."/>
            <person name="Alvarado L."/>
            <person name="Arachchi H.M."/>
            <person name="Berlin A."/>
            <person name="Chapman S.B."/>
            <person name="Gearin G."/>
            <person name="Goldberg J."/>
            <person name="Griggs A."/>
            <person name="Gujja S."/>
            <person name="Hansen M."/>
            <person name="Heiman D."/>
            <person name="Howarth C."/>
            <person name="Larimer J."/>
            <person name="Lui A."/>
            <person name="MacDonald P.J.P."/>
            <person name="McCowen C."/>
            <person name="Montmayeur A."/>
            <person name="Murphy C."/>
            <person name="Neiman D."/>
            <person name="Pearson M."/>
            <person name="Priest M."/>
            <person name="Roberts A."/>
            <person name="Saif S."/>
            <person name="Shea T."/>
            <person name="Sisk P."/>
            <person name="Stolte C."/>
            <person name="Sykes S."/>
            <person name="Wortman J."/>
            <person name="Nusbaum C."/>
            <person name="Birren B."/>
        </authorList>
    </citation>
    <scope>NUCLEOTIDE SEQUENCE [LARGE SCALE GENOMIC DNA]</scope>
    <source>
        <strain evidence="5 6">ATCC 51366</strain>
    </source>
</reference>
<dbReference type="HOGENOM" id="CLU_071472_0_3_9"/>
<proteinExistence type="inferred from homology"/>
<protein>
    <recommendedName>
        <fullName evidence="3">Ribosome hibernation promoting factor</fullName>
        <shortName evidence="3">HPF</shortName>
    </recommendedName>
</protein>
<dbReference type="GO" id="GO:0045900">
    <property type="term" value="P:negative regulation of translational elongation"/>
    <property type="evidence" value="ECO:0007669"/>
    <property type="project" value="TreeGrafter"/>
</dbReference>
<dbReference type="EMBL" id="AGEI01000008">
    <property type="protein sequence ID" value="EHR35744.1"/>
    <property type="molecule type" value="Genomic_DNA"/>
</dbReference>
<dbReference type="InterPro" id="IPR032528">
    <property type="entry name" value="Ribosom_S30AE_C"/>
</dbReference>
<evidence type="ECO:0000256" key="2">
    <source>
        <dbReference type="ARBA" id="ARBA00022845"/>
    </source>
</evidence>
<dbReference type="InterPro" id="IPR003489">
    <property type="entry name" value="RHF/RaiA"/>
</dbReference>
<dbReference type="InterPro" id="IPR038416">
    <property type="entry name" value="Ribosom_S30AE_C_sf"/>
</dbReference>
<dbReference type="PANTHER" id="PTHR33231:SF1">
    <property type="entry name" value="30S RIBOSOMAL PROTEIN"/>
    <property type="match status" value="1"/>
</dbReference>
<dbReference type="GO" id="GO:0043024">
    <property type="term" value="F:ribosomal small subunit binding"/>
    <property type="evidence" value="ECO:0007669"/>
    <property type="project" value="TreeGrafter"/>
</dbReference>
<evidence type="ECO:0000256" key="3">
    <source>
        <dbReference type="HAMAP-Rule" id="MF_00839"/>
    </source>
</evidence>
<comment type="similarity">
    <text evidence="3">Belongs to the HPF/YfiA ribosome-associated protein family. Long HPF subfamily.</text>
</comment>
<dbReference type="Proteomes" id="UP000004191">
    <property type="component" value="Unassembled WGS sequence"/>
</dbReference>
<dbReference type="PATRIC" id="fig|883114.3.peg.248"/>
<dbReference type="STRING" id="883114.HMPREF9709_00252"/>
<comment type="subcellular location">
    <subcellularLocation>
        <location evidence="3">Cytoplasm</location>
    </subcellularLocation>
</comment>
<dbReference type="CDD" id="cd00552">
    <property type="entry name" value="RaiA"/>
    <property type="match status" value="1"/>
</dbReference>
<dbReference type="Pfam" id="PF02482">
    <property type="entry name" value="Ribosomal_S30AE"/>
    <property type="match status" value="1"/>
</dbReference>
<accession>H3NLP1</accession>
<dbReference type="PANTHER" id="PTHR33231">
    <property type="entry name" value="30S RIBOSOMAL PROTEIN"/>
    <property type="match status" value="1"/>
</dbReference>
<evidence type="ECO:0000313" key="5">
    <source>
        <dbReference type="EMBL" id="EHR35744.1"/>
    </source>
</evidence>
<evidence type="ECO:0000259" key="4">
    <source>
        <dbReference type="Pfam" id="PF16321"/>
    </source>
</evidence>
<evidence type="ECO:0000313" key="6">
    <source>
        <dbReference type="Proteomes" id="UP000004191"/>
    </source>
</evidence>
<dbReference type="RefSeq" id="WP_005397176.1">
    <property type="nucleotide sequence ID" value="NZ_JH601088.1"/>
</dbReference>
<keyword evidence="1 3" id="KW-0963">Cytoplasm</keyword>
<organism evidence="5 6">
    <name type="scientific">Helcococcus kunzii ATCC 51366</name>
    <dbReference type="NCBI Taxonomy" id="883114"/>
    <lineage>
        <taxon>Bacteria</taxon>
        <taxon>Bacillati</taxon>
        <taxon>Bacillota</taxon>
        <taxon>Tissierellia</taxon>
        <taxon>Tissierellales</taxon>
        <taxon>Peptoniphilaceae</taxon>
        <taxon>Helcococcus</taxon>
    </lineage>
</organism>
<dbReference type="SUPFAM" id="SSF69754">
    <property type="entry name" value="Ribosome binding protein Y (YfiA homologue)"/>
    <property type="match status" value="1"/>
</dbReference>
<comment type="function">
    <text evidence="3">Required for dimerization of active 70S ribosomes into 100S ribosomes in stationary phase; 100S ribosomes are translationally inactive and sometimes present during exponential growth.</text>
</comment>
<keyword evidence="6" id="KW-1185">Reference proteome</keyword>
<gene>
    <name evidence="3" type="primary">hpf</name>
    <name evidence="5" type="ORF">HMPREF9709_00252</name>
</gene>
<dbReference type="NCBIfam" id="TIGR00741">
    <property type="entry name" value="yfiA"/>
    <property type="match status" value="1"/>
</dbReference>
<dbReference type="GeneID" id="96998272"/>
<dbReference type="eggNOG" id="COG1544">
    <property type="taxonomic scope" value="Bacteria"/>
</dbReference>
<dbReference type="AlphaFoldDB" id="H3NLP1"/>
<comment type="caution">
    <text evidence="5">The sequence shown here is derived from an EMBL/GenBank/DDBJ whole genome shotgun (WGS) entry which is preliminary data.</text>
</comment>
<dbReference type="InterPro" id="IPR034694">
    <property type="entry name" value="HPF_long/plastid"/>
</dbReference>
<name>H3NLP1_9FIRM</name>
<dbReference type="Pfam" id="PF16321">
    <property type="entry name" value="Ribosom_S30AE_C"/>
    <property type="match status" value="1"/>
</dbReference>
<dbReference type="InterPro" id="IPR050574">
    <property type="entry name" value="HPF/YfiA_ribosome-assoc"/>
</dbReference>
<dbReference type="FunFam" id="3.30.505.50:FF:000001">
    <property type="entry name" value="Ribosome hibernation promoting factor"/>
    <property type="match status" value="1"/>
</dbReference>
<feature type="domain" description="Sigma 54 modulation/S30EA ribosomal protein C-terminal" evidence="4">
    <location>
        <begin position="118"/>
        <end position="173"/>
    </location>
</feature>
<evidence type="ECO:0000256" key="1">
    <source>
        <dbReference type="ARBA" id="ARBA00022490"/>
    </source>
</evidence>
<dbReference type="Gene3D" id="3.30.505.50">
    <property type="entry name" value="Sigma 54 modulation/S30EA ribosomal protein, C-terminal domain"/>
    <property type="match status" value="1"/>
</dbReference>
<sequence length="177" mass="20648">MRIEYVGKNINIRDNFKEDVEKKLGKLNKYFDEDIDAKATFSVDGNFKTVEVTIWLKKGTILRSEETTDDMLSSVDRVVESLDRQMRKYKTKLQTRKTGESIRYEAIPTDNLTIQEDEEPTIVKVKKIGLKPMFVEDAIMQMDLLDHDFFVYQDAETELVSVVYRRTDGNYGIIEQS</sequence>
<dbReference type="OrthoDB" id="9794975at2"/>
<comment type="subunit">
    <text evidence="3">Interacts with 100S ribosomes.</text>
</comment>
<keyword evidence="2 3" id="KW-0810">Translation regulation</keyword>